<reference evidence="3 4" key="1">
    <citation type="journal article" date="2019" name="Sci. Data">
        <title>Hybrid genome assembly and annotation of Danionella translucida.</title>
        <authorList>
            <person name="Kadobianskyi M."/>
            <person name="Schulze L."/>
            <person name="Schuelke M."/>
            <person name="Judkewitz B."/>
        </authorList>
    </citation>
    <scope>NUCLEOTIDE SEQUENCE [LARGE SCALE GENOMIC DNA]</scope>
    <source>
        <strain evidence="3 4">Bolton</strain>
    </source>
</reference>
<evidence type="ECO:0000259" key="2">
    <source>
        <dbReference type="PROSITE" id="PS50227"/>
    </source>
</evidence>
<dbReference type="Gene3D" id="4.10.1240.10">
    <property type="entry name" value="GPCR, family 2, extracellular hormone receptor domain"/>
    <property type="match status" value="1"/>
</dbReference>
<evidence type="ECO:0000256" key="1">
    <source>
        <dbReference type="SAM" id="SignalP"/>
    </source>
</evidence>
<dbReference type="InterPro" id="IPR036445">
    <property type="entry name" value="GPCR_2_extracell_dom_sf"/>
</dbReference>
<keyword evidence="4" id="KW-1185">Reference proteome</keyword>
<feature type="signal peptide" evidence="1">
    <location>
        <begin position="1"/>
        <end position="44"/>
    </location>
</feature>
<dbReference type="GO" id="GO:0004930">
    <property type="term" value="F:G protein-coupled receptor activity"/>
    <property type="evidence" value="ECO:0007669"/>
    <property type="project" value="InterPro"/>
</dbReference>
<gene>
    <name evidence="3" type="ORF">DNTS_025639</name>
</gene>
<dbReference type="STRING" id="623744.A0A553MRG9"/>
<dbReference type="Pfam" id="PF02793">
    <property type="entry name" value="HRM"/>
    <property type="match status" value="1"/>
</dbReference>
<dbReference type="Proteomes" id="UP000316079">
    <property type="component" value="Unassembled WGS sequence"/>
</dbReference>
<name>A0A553MRG9_9TELE</name>
<evidence type="ECO:0000313" key="3">
    <source>
        <dbReference type="EMBL" id="TRY55786.1"/>
    </source>
</evidence>
<organism evidence="3 4">
    <name type="scientific">Danionella cerebrum</name>
    <dbReference type="NCBI Taxonomy" id="2873325"/>
    <lineage>
        <taxon>Eukaryota</taxon>
        <taxon>Metazoa</taxon>
        <taxon>Chordata</taxon>
        <taxon>Craniata</taxon>
        <taxon>Vertebrata</taxon>
        <taxon>Euteleostomi</taxon>
        <taxon>Actinopterygii</taxon>
        <taxon>Neopterygii</taxon>
        <taxon>Teleostei</taxon>
        <taxon>Ostariophysi</taxon>
        <taxon>Cypriniformes</taxon>
        <taxon>Danionidae</taxon>
        <taxon>Danioninae</taxon>
        <taxon>Danionella</taxon>
    </lineage>
</organism>
<dbReference type="SUPFAM" id="SSF111418">
    <property type="entry name" value="Hormone receptor domain"/>
    <property type="match status" value="1"/>
</dbReference>
<dbReference type="InterPro" id="IPR001879">
    <property type="entry name" value="GPCR_2_extracellular_dom"/>
</dbReference>
<protein>
    <recommendedName>
        <fullName evidence="2">G-protein coupled receptors family 2 profile 1 domain-containing protein</fullName>
    </recommendedName>
</protein>
<dbReference type="AlphaFoldDB" id="A0A553MRG9"/>
<proteinExistence type="predicted"/>
<feature type="non-terminal residue" evidence="3">
    <location>
        <position position="1"/>
    </location>
</feature>
<feature type="chain" id="PRO_5022035716" description="G-protein coupled receptors family 2 profile 1 domain-containing protein" evidence="1">
    <location>
        <begin position="45"/>
        <end position="164"/>
    </location>
</feature>
<evidence type="ECO:0000313" key="4">
    <source>
        <dbReference type="Proteomes" id="UP000316079"/>
    </source>
</evidence>
<feature type="domain" description="G-protein coupled receptors family 2 profile 1" evidence="2">
    <location>
        <begin position="61"/>
        <end position="125"/>
    </location>
</feature>
<accession>A0A553MRG9</accession>
<dbReference type="PROSITE" id="PS50227">
    <property type="entry name" value="G_PROTEIN_RECEP_F2_3"/>
    <property type="match status" value="1"/>
</dbReference>
<comment type="caution">
    <text evidence="3">The sequence shown here is derived from an EMBL/GenBank/DDBJ whole genome shotgun (WGS) entry which is preliminary data.</text>
</comment>
<sequence length="164" mass="18667">EREREREQVSLRTHGETHSVSSSISTMTRLLLCLFVTFWRAVPAIHPDCDIISQLIQDQETCVQTRKREIKNQFQQPGCATDWDGIRCWHRANAGQLINVSCAELFQHISNTQDPSTLHSCVQSALSLRLLLISWCDSEELQALVTVKLCQSAAEEFLFRPGVQ</sequence>
<dbReference type="OrthoDB" id="5967113at2759"/>
<dbReference type="GO" id="GO:0016020">
    <property type="term" value="C:membrane"/>
    <property type="evidence" value="ECO:0007669"/>
    <property type="project" value="InterPro"/>
</dbReference>
<keyword evidence="1" id="KW-0732">Signal</keyword>
<dbReference type="EMBL" id="SRMA01027309">
    <property type="protein sequence ID" value="TRY55786.1"/>
    <property type="molecule type" value="Genomic_DNA"/>
</dbReference>